<evidence type="ECO:0000313" key="1">
    <source>
        <dbReference type="EMBL" id="RSK33954.1"/>
    </source>
</evidence>
<dbReference type="EMBL" id="RWIS01000005">
    <property type="protein sequence ID" value="RSK33954.1"/>
    <property type="molecule type" value="Genomic_DNA"/>
</dbReference>
<gene>
    <name evidence="1" type="ORF">EI290_09620</name>
</gene>
<evidence type="ECO:0000313" key="2">
    <source>
        <dbReference type="Proteomes" id="UP000280066"/>
    </source>
</evidence>
<protein>
    <submittedName>
        <fullName evidence="1">Uncharacterized protein</fullName>
    </submittedName>
</protein>
<sequence>MEDIRLFLNDQEVDLPKDVRRLLRMQKPGTDVASLDTRSAESSYTLALEYTRQNDRVFQHHRDPQTLDKFAPLVPYVARLYVGGNLFFRGIWQLTSIKGAYVGKLVSDEVDVFTSIGTKTLQELGFAPFVYRGRYGFDERLGLSCADTDVQFPFVAYGNFYQPGQVVDDRELTVPPSNRIGAPLEVDEYLPSVSFVRTLRQIFADVGWSIRGEVLEQADVREACLPFTGSEMPWNWGELLKARAEGGVPAVPFNFFDTGMFGQQIPLVADPGVTPPGYWALQPVATYNPAGRLRGADVGESGVFTDGRREAYRVRLDGGYRAKVRFLVSGLSGGPCQLQLVRLLAGQKVNEGKVLMSTYLAVGEHVLDTDTLSLNGLYLETGQCLLAVVYHAAPGSGFRLDYTAWSLEVEPREAWPTSLDVAKLLPALSQRDFVRGFVASRNLRFTTDALTRTLTFHYQERYELPPALAMDLSDRCNPEEGEYLPALPARRIVLGWADDESDALLQARKGFADYVYQPDRVPTGVEQEEQQLRLPWAPIVRREYLYQRAGLPDPVTGLPGVAGPVVRIHLPCMATADALATPLNEVSWNYSYAPRLLVYRGPAPVASQVLPFGFKPTGAYGLAEFPRSWWFGGSQGLYQRYYAGLFDELLHGHLLRLGVALTPGHYARLSPAVPVQLGGSLYRLARIPSFTVGGEGDTPLELLRRVPAAFGGGVPAPGAPGGGGGAEVHEFYQGEFSPEFD</sequence>
<dbReference type="RefSeq" id="WP_125429115.1">
    <property type="nucleotide sequence ID" value="NZ_RWIS01000005.1"/>
</dbReference>
<dbReference type="AlphaFoldDB" id="A0A3R9PCP8"/>
<proteinExistence type="predicted"/>
<comment type="caution">
    <text evidence="1">The sequence shown here is derived from an EMBL/GenBank/DDBJ whole genome shotgun (WGS) entry which is preliminary data.</text>
</comment>
<organism evidence="1 2">
    <name type="scientific">Hymenobacter metallilatus</name>
    <dbReference type="NCBI Taxonomy" id="2493666"/>
    <lineage>
        <taxon>Bacteria</taxon>
        <taxon>Pseudomonadati</taxon>
        <taxon>Bacteroidota</taxon>
        <taxon>Cytophagia</taxon>
        <taxon>Cytophagales</taxon>
        <taxon>Hymenobacteraceae</taxon>
        <taxon>Hymenobacter</taxon>
    </lineage>
</organism>
<keyword evidence="2" id="KW-1185">Reference proteome</keyword>
<reference evidence="1 2" key="1">
    <citation type="submission" date="2018-12" db="EMBL/GenBank/DDBJ databases">
        <authorList>
            <person name="Feng G."/>
            <person name="Zhu H."/>
        </authorList>
    </citation>
    <scope>NUCLEOTIDE SEQUENCE [LARGE SCALE GENOMIC DNA]</scope>
    <source>
        <strain evidence="1 2">9PBR-2</strain>
    </source>
</reference>
<accession>A0A3R9PCP8</accession>
<dbReference type="OrthoDB" id="859288at2"/>
<dbReference type="Proteomes" id="UP000280066">
    <property type="component" value="Unassembled WGS sequence"/>
</dbReference>
<name>A0A3R9PCP8_9BACT</name>